<proteinExistence type="predicted"/>
<gene>
    <name evidence="1" type="ordered locus">MPNE_0363</name>
</gene>
<accession>A0A0H3DPT4</accession>
<protein>
    <submittedName>
        <fullName evidence="1">Uncharacterized protein</fullName>
    </submittedName>
</protein>
<dbReference type="AlphaFoldDB" id="A0A0H3DPT4"/>
<dbReference type="Proteomes" id="UP000007756">
    <property type="component" value="Chromosome"/>
</dbReference>
<dbReference type="PATRIC" id="fig|722438.3.peg.348"/>
<dbReference type="PaxDb" id="722438-MPNE_0363"/>
<evidence type="ECO:0000313" key="2">
    <source>
        <dbReference type="Proteomes" id="UP000007756"/>
    </source>
</evidence>
<name>A0A0H3DPT4_MYCPB</name>
<evidence type="ECO:0000313" key="1">
    <source>
        <dbReference type="EMBL" id="ADK87194.1"/>
    </source>
</evidence>
<dbReference type="GeneID" id="66609033"/>
<dbReference type="EMBL" id="CP002077">
    <property type="protein sequence ID" value="ADK87194.1"/>
    <property type="molecule type" value="Genomic_DNA"/>
</dbReference>
<organism evidence="1 2">
    <name type="scientific">Mycoplasmoides pneumoniae (strain ATCC 15531 / DSM 23978 / CIP 103766 / NBRC 14401 / NCTC 10119 / FH)</name>
    <name type="common">Mycoplasma pneumoniae</name>
    <dbReference type="NCBI Taxonomy" id="722438"/>
    <lineage>
        <taxon>Bacteria</taxon>
        <taxon>Bacillati</taxon>
        <taxon>Mycoplasmatota</taxon>
        <taxon>Mycoplasmoidales</taxon>
        <taxon>Mycoplasmoidaceae</taxon>
        <taxon>Mycoplasmoides</taxon>
    </lineage>
</organism>
<dbReference type="KEGG" id="mpj:MPNE_0363"/>
<sequence length="218" mass="24180">MKDSALTLKRVRIGKFSESMVEERPTLNLFEKVEFNPVPTALVDQLPTEPLVEATLLEKEAITFVDTYATSEAHDQIATFVLEQSMETEVVEKEAIETAIVAPAPDLVEEKAVLVEEVLVEPTATEAVTTEENQVSTTSVTKIKTKRSNTKKVTSETLVASKSVKTKKLITPNRVSSGNVNITLWQADKKSTNLTKTKTDLFGKKHQFKGPQLISYKK</sequence>
<dbReference type="RefSeq" id="WP_014325455.1">
    <property type="nucleotide sequence ID" value="NZ_CP010546.1"/>
</dbReference>
<dbReference type="HOGENOM" id="CLU_1265792_0_0_14"/>
<reference evidence="1 2" key="1">
    <citation type="journal article" date="2010" name="Appl. Environ. Microbiol.">
        <title>Targeted chromosomal knockouts in Mycoplasma pneumoniae.</title>
        <authorList>
            <person name="Krishnakumar R."/>
            <person name="Assad-Garcia N."/>
            <person name="Benders G.A."/>
            <person name="Phan Q."/>
            <person name="Montague M.G."/>
            <person name="Glass J.I."/>
        </authorList>
    </citation>
    <scope>NUCLEOTIDE SEQUENCE [LARGE SCALE GENOMIC DNA]</scope>
    <source>
        <strain evidence="2">ATCC 15531 / DSM 22911 / NBRC 14401 / NCTC 10119 / FH</strain>
    </source>
</reference>
<dbReference type="STRING" id="722438.F539_01760"/>